<dbReference type="Proteomes" id="UP000325641">
    <property type="component" value="Chromosome"/>
</dbReference>
<name>A0A5P6NYU8_9BRAD</name>
<dbReference type="AlphaFoldDB" id="A0A5P6NYU8"/>
<dbReference type="EMBL" id="CP044543">
    <property type="protein sequence ID" value="QFI71251.1"/>
    <property type="molecule type" value="Genomic_DNA"/>
</dbReference>
<protein>
    <submittedName>
        <fullName evidence="1">Uncharacterized protein</fullName>
    </submittedName>
</protein>
<gene>
    <name evidence="1" type="ORF">F8237_01995</name>
</gene>
<sequence length="72" mass="7800">MGFHRTRQPQPVHRVPASVAVSRFICEQEIGDVLAGQDPFGLDNDCLNPAGHDAIASCGAVVCPHCAKVFWR</sequence>
<organism evidence="1 2">
    <name type="scientific">Bradyrhizobium betae</name>
    <dbReference type="NCBI Taxonomy" id="244734"/>
    <lineage>
        <taxon>Bacteria</taxon>
        <taxon>Pseudomonadati</taxon>
        <taxon>Pseudomonadota</taxon>
        <taxon>Alphaproteobacteria</taxon>
        <taxon>Hyphomicrobiales</taxon>
        <taxon>Nitrobacteraceae</taxon>
        <taxon>Bradyrhizobium</taxon>
    </lineage>
</organism>
<evidence type="ECO:0000313" key="1">
    <source>
        <dbReference type="EMBL" id="QFI71251.1"/>
    </source>
</evidence>
<dbReference type="RefSeq" id="WP_151642161.1">
    <property type="nucleotide sequence ID" value="NZ_CP044543.1"/>
</dbReference>
<dbReference type="OrthoDB" id="8246114at2"/>
<proteinExistence type="predicted"/>
<accession>A0A5P6NYU8</accession>
<evidence type="ECO:0000313" key="2">
    <source>
        <dbReference type="Proteomes" id="UP000325641"/>
    </source>
</evidence>
<reference evidence="2" key="1">
    <citation type="submission" date="2019-10" db="EMBL/GenBank/DDBJ databases">
        <title>Complete Genome Sequence of Bradyrhizobium betae type strain PL7HG1T.</title>
        <authorList>
            <person name="Bromfield E.S.P."/>
            <person name="Cloutier S."/>
        </authorList>
    </citation>
    <scope>NUCLEOTIDE SEQUENCE [LARGE SCALE GENOMIC DNA]</scope>
    <source>
        <strain evidence="2">PL7HG1</strain>
    </source>
</reference>
<dbReference type="KEGG" id="bbet:F8237_01995"/>